<dbReference type="InterPro" id="IPR027417">
    <property type="entry name" value="P-loop_NTPase"/>
</dbReference>
<comment type="caution">
    <text evidence="10">The sequence shown here is derived from an EMBL/GenBank/DDBJ whole genome shotgun (WGS) entry which is preliminary data.</text>
</comment>
<feature type="transmembrane region" description="Helical" evidence="7">
    <location>
        <begin position="249"/>
        <end position="269"/>
    </location>
</feature>
<dbReference type="SUPFAM" id="SSF52540">
    <property type="entry name" value="P-loop containing nucleoside triphosphate hydrolases"/>
    <property type="match status" value="1"/>
</dbReference>
<dbReference type="PANTHER" id="PTHR43394:SF1">
    <property type="entry name" value="ATP-BINDING CASSETTE SUB-FAMILY B MEMBER 10, MITOCHONDRIAL"/>
    <property type="match status" value="1"/>
</dbReference>
<comment type="subcellular location">
    <subcellularLocation>
        <location evidence="1">Cell membrane</location>
        <topology evidence="1">Multi-pass membrane protein</topology>
    </subcellularLocation>
</comment>
<evidence type="ECO:0000256" key="1">
    <source>
        <dbReference type="ARBA" id="ARBA00004651"/>
    </source>
</evidence>
<accession>A0ABS4JA91</accession>
<evidence type="ECO:0000313" key="10">
    <source>
        <dbReference type="EMBL" id="MBP1996011.1"/>
    </source>
</evidence>
<evidence type="ECO:0000259" key="8">
    <source>
        <dbReference type="PROSITE" id="PS50893"/>
    </source>
</evidence>
<feature type="domain" description="ABC transmembrane type-1" evidence="9">
    <location>
        <begin position="21"/>
        <end position="304"/>
    </location>
</feature>
<evidence type="ECO:0000313" key="11">
    <source>
        <dbReference type="Proteomes" id="UP001519287"/>
    </source>
</evidence>
<evidence type="ECO:0000256" key="6">
    <source>
        <dbReference type="ARBA" id="ARBA00023136"/>
    </source>
</evidence>
<dbReference type="CDD" id="cd18541">
    <property type="entry name" value="ABC_6TM_TmrB_like"/>
    <property type="match status" value="1"/>
</dbReference>
<feature type="transmembrane region" description="Helical" evidence="7">
    <location>
        <begin position="61"/>
        <end position="89"/>
    </location>
</feature>
<evidence type="ECO:0000256" key="7">
    <source>
        <dbReference type="SAM" id="Phobius"/>
    </source>
</evidence>
<gene>
    <name evidence="10" type="ORF">J2Z66_007655</name>
</gene>
<feature type="transmembrane region" description="Helical" evidence="7">
    <location>
        <begin position="281"/>
        <end position="301"/>
    </location>
</feature>
<evidence type="ECO:0000256" key="3">
    <source>
        <dbReference type="ARBA" id="ARBA00022741"/>
    </source>
</evidence>
<dbReference type="InterPro" id="IPR039421">
    <property type="entry name" value="Type_1_exporter"/>
</dbReference>
<feature type="transmembrane region" description="Helical" evidence="7">
    <location>
        <begin position="163"/>
        <end position="180"/>
    </location>
</feature>
<evidence type="ECO:0000256" key="2">
    <source>
        <dbReference type="ARBA" id="ARBA00022692"/>
    </source>
</evidence>
<dbReference type="SMART" id="SM00382">
    <property type="entry name" value="AAA"/>
    <property type="match status" value="1"/>
</dbReference>
<dbReference type="PROSITE" id="PS50893">
    <property type="entry name" value="ABC_TRANSPORTER_2"/>
    <property type="match status" value="1"/>
</dbReference>
<dbReference type="InterPro" id="IPR017871">
    <property type="entry name" value="ABC_transporter-like_CS"/>
</dbReference>
<dbReference type="RefSeq" id="WP_209978046.1">
    <property type="nucleotide sequence ID" value="NZ_JAGGLB010000042.1"/>
</dbReference>
<dbReference type="InterPro" id="IPR036640">
    <property type="entry name" value="ABC1_TM_sf"/>
</dbReference>
<dbReference type="PROSITE" id="PS50929">
    <property type="entry name" value="ABC_TM1F"/>
    <property type="match status" value="1"/>
</dbReference>
<feature type="transmembrane region" description="Helical" evidence="7">
    <location>
        <begin position="21"/>
        <end position="41"/>
    </location>
</feature>
<reference evidence="10 11" key="1">
    <citation type="submission" date="2021-03" db="EMBL/GenBank/DDBJ databases">
        <title>Genomic Encyclopedia of Type Strains, Phase IV (KMG-IV): sequencing the most valuable type-strain genomes for metagenomic binning, comparative biology and taxonomic classification.</title>
        <authorList>
            <person name="Goeker M."/>
        </authorList>
    </citation>
    <scope>NUCLEOTIDE SEQUENCE [LARGE SCALE GENOMIC DNA]</scope>
    <source>
        <strain evidence="10 11">DSM 26048</strain>
    </source>
</reference>
<organism evidence="10 11">
    <name type="scientific">Paenibacillus eucommiae</name>
    <dbReference type="NCBI Taxonomy" id="1355755"/>
    <lineage>
        <taxon>Bacteria</taxon>
        <taxon>Bacillati</taxon>
        <taxon>Bacillota</taxon>
        <taxon>Bacilli</taxon>
        <taxon>Bacillales</taxon>
        <taxon>Paenibacillaceae</taxon>
        <taxon>Paenibacillus</taxon>
    </lineage>
</organism>
<keyword evidence="5 7" id="KW-1133">Transmembrane helix</keyword>
<dbReference type="Gene3D" id="3.40.50.300">
    <property type="entry name" value="P-loop containing nucleotide triphosphate hydrolases"/>
    <property type="match status" value="1"/>
</dbReference>
<keyword evidence="11" id="KW-1185">Reference proteome</keyword>
<dbReference type="Gene3D" id="1.20.1560.10">
    <property type="entry name" value="ABC transporter type 1, transmembrane domain"/>
    <property type="match status" value="1"/>
</dbReference>
<dbReference type="Pfam" id="PF00005">
    <property type="entry name" value="ABC_tran"/>
    <property type="match status" value="1"/>
</dbReference>
<sequence length="582" mass="65218">MFSVLHKLSWFFRMYWKRYSIAIVLLIIVGILEVIPPKLIGYSIDSIQMGTLTMERLTQLLIFYGVIIIAGYALTYVWLYQLFGGSFVLERILRSRLMKQFIKMTPTFYERNRTGDLMARATNDLHAVSTTAGFGILTLVDSTFFMLTILTVMTFFVSWKLTLAAVLPLPLIALMVQIYGRKIHNRFMTAQDAFGGMNDEVLENIAGVRVIRAFVQESASEAKFKALTDDVYNKNIAVARIDSLFDPTIKILVGISYLIGLSYGGYLVFNNELTLGELVSFNVFLGMLIWPMFAIGELVNIMQRGNASLDRVMETLGYKPDVQDKAVDLKEVSQPDTICFDKVTFRYPSSASDNLSDVSFKLNRGQTLGIVGRTGSGKTTLLKQLLREYPLGAGTISISGVPIEQQPLDRIQSWIGYVPQQPILFSRTVSENIRFGRKDATAEEVQRALELAAFSKDVQYLPEGIETMVGEKGVSLSGGQKQRVSMARALIVDPEILILDDALSAVDAKTEAEIIRSIRSERADKTTLITTHRLSAVQHADWILVLESGAVIEEGTHEQLLELGGWYKEQYDRQQLESLIEG</sequence>
<proteinExistence type="predicted"/>
<evidence type="ECO:0000259" key="9">
    <source>
        <dbReference type="PROSITE" id="PS50929"/>
    </source>
</evidence>
<dbReference type="InterPro" id="IPR003439">
    <property type="entry name" value="ABC_transporter-like_ATP-bd"/>
</dbReference>
<dbReference type="GO" id="GO:0005524">
    <property type="term" value="F:ATP binding"/>
    <property type="evidence" value="ECO:0007669"/>
    <property type="project" value="UniProtKB-KW"/>
</dbReference>
<keyword evidence="2 7" id="KW-0812">Transmembrane</keyword>
<dbReference type="EMBL" id="JAGGLB010000042">
    <property type="protein sequence ID" value="MBP1996011.1"/>
    <property type="molecule type" value="Genomic_DNA"/>
</dbReference>
<dbReference type="InterPro" id="IPR011527">
    <property type="entry name" value="ABC1_TM_dom"/>
</dbReference>
<keyword evidence="4 10" id="KW-0067">ATP-binding</keyword>
<evidence type="ECO:0000256" key="5">
    <source>
        <dbReference type="ARBA" id="ARBA00022989"/>
    </source>
</evidence>
<dbReference type="PROSITE" id="PS00211">
    <property type="entry name" value="ABC_TRANSPORTER_1"/>
    <property type="match status" value="1"/>
</dbReference>
<dbReference type="SUPFAM" id="SSF90123">
    <property type="entry name" value="ABC transporter transmembrane region"/>
    <property type="match status" value="1"/>
</dbReference>
<name>A0ABS4JA91_9BACL</name>
<evidence type="ECO:0000256" key="4">
    <source>
        <dbReference type="ARBA" id="ARBA00022840"/>
    </source>
</evidence>
<dbReference type="PANTHER" id="PTHR43394">
    <property type="entry name" value="ATP-DEPENDENT PERMEASE MDL1, MITOCHONDRIAL"/>
    <property type="match status" value="1"/>
</dbReference>
<feature type="transmembrane region" description="Helical" evidence="7">
    <location>
        <begin position="134"/>
        <end position="157"/>
    </location>
</feature>
<protein>
    <submittedName>
        <fullName evidence="10">ATP-binding cassette subfamily B protein</fullName>
    </submittedName>
</protein>
<dbReference type="Proteomes" id="UP001519287">
    <property type="component" value="Unassembled WGS sequence"/>
</dbReference>
<feature type="domain" description="ABC transporter" evidence="8">
    <location>
        <begin position="338"/>
        <end position="573"/>
    </location>
</feature>
<keyword evidence="6 7" id="KW-0472">Membrane</keyword>
<keyword evidence="3" id="KW-0547">Nucleotide-binding</keyword>
<dbReference type="Pfam" id="PF00664">
    <property type="entry name" value="ABC_membrane"/>
    <property type="match status" value="1"/>
</dbReference>
<dbReference type="InterPro" id="IPR003593">
    <property type="entry name" value="AAA+_ATPase"/>
</dbReference>